<reference evidence="1" key="1">
    <citation type="journal article" date="2020" name="Stud. Mycol.">
        <title>101 Dothideomycetes genomes: a test case for predicting lifestyles and emergence of pathogens.</title>
        <authorList>
            <person name="Haridas S."/>
            <person name="Albert R."/>
            <person name="Binder M."/>
            <person name="Bloem J."/>
            <person name="Labutti K."/>
            <person name="Salamov A."/>
            <person name="Andreopoulos B."/>
            <person name="Baker S."/>
            <person name="Barry K."/>
            <person name="Bills G."/>
            <person name="Bluhm B."/>
            <person name="Cannon C."/>
            <person name="Castanera R."/>
            <person name="Culley D."/>
            <person name="Daum C."/>
            <person name="Ezra D."/>
            <person name="Gonzalez J."/>
            <person name="Henrissat B."/>
            <person name="Kuo A."/>
            <person name="Liang C."/>
            <person name="Lipzen A."/>
            <person name="Lutzoni F."/>
            <person name="Magnuson J."/>
            <person name="Mondo S."/>
            <person name="Nolan M."/>
            <person name="Ohm R."/>
            <person name="Pangilinan J."/>
            <person name="Park H.-J."/>
            <person name="Ramirez L."/>
            <person name="Alfaro M."/>
            <person name="Sun H."/>
            <person name="Tritt A."/>
            <person name="Yoshinaga Y."/>
            <person name="Zwiers L.-H."/>
            <person name="Turgeon B."/>
            <person name="Goodwin S."/>
            <person name="Spatafora J."/>
            <person name="Crous P."/>
            <person name="Grigoriev I."/>
        </authorList>
    </citation>
    <scope>NUCLEOTIDE SEQUENCE</scope>
    <source>
        <strain evidence="1">CBS 119925</strain>
    </source>
</reference>
<organism evidence="1 2">
    <name type="scientific">Sporormia fimetaria CBS 119925</name>
    <dbReference type="NCBI Taxonomy" id="1340428"/>
    <lineage>
        <taxon>Eukaryota</taxon>
        <taxon>Fungi</taxon>
        <taxon>Dikarya</taxon>
        <taxon>Ascomycota</taxon>
        <taxon>Pezizomycotina</taxon>
        <taxon>Dothideomycetes</taxon>
        <taxon>Pleosporomycetidae</taxon>
        <taxon>Pleosporales</taxon>
        <taxon>Sporormiaceae</taxon>
        <taxon>Sporormia</taxon>
    </lineage>
</organism>
<sequence>MGCSRAGGVGVECGVDGGQGAEDCWGDGRWTIDSVARVAEGVRSHARTLGRAGCRRWRRDTVSFRLCATWCAALRDAGPRQRQPSQDRQRRFVFHRTLREGICPHSGTHQRRTRHSGTCKDGAAGHLQRLPTIYCPSAGEQRIYLAVQYLQRYRLLNETFADPRRHSAGVVR</sequence>
<accession>A0A6A6V219</accession>
<gene>
    <name evidence="1" type="ORF">M011DRAFT_200296</name>
</gene>
<protein>
    <submittedName>
        <fullName evidence="1">Uncharacterized protein</fullName>
    </submittedName>
</protein>
<evidence type="ECO:0000313" key="1">
    <source>
        <dbReference type="EMBL" id="KAF2743959.1"/>
    </source>
</evidence>
<dbReference type="Proteomes" id="UP000799440">
    <property type="component" value="Unassembled WGS sequence"/>
</dbReference>
<keyword evidence="2" id="KW-1185">Reference proteome</keyword>
<proteinExistence type="predicted"/>
<dbReference type="AlphaFoldDB" id="A0A6A6V219"/>
<dbReference type="EMBL" id="MU006592">
    <property type="protein sequence ID" value="KAF2743959.1"/>
    <property type="molecule type" value="Genomic_DNA"/>
</dbReference>
<evidence type="ECO:0000313" key="2">
    <source>
        <dbReference type="Proteomes" id="UP000799440"/>
    </source>
</evidence>
<name>A0A6A6V219_9PLEO</name>